<evidence type="ECO:0000256" key="4">
    <source>
        <dbReference type="ARBA" id="ARBA00023155"/>
    </source>
</evidence>
<evidence type="ECO:0000256" key="7">
    <source>
        <dbReference type="PROSITE-ProRule" id="PRU00108"/>
    </source>
</evidence>
<feature type="region of interest" description="Disordered" evidence="9">
    <location>
        <begin position="64"/>
        <end position="86"/>
    </location>
</feature>
<dbReference type="EMBL" id="CADEPI010000090">
    <property type="protein sequence ID" value="CAB3373871.1"/>
    <property type="molecule type" value="Genomic_DNA"/>
</dbReference>
<feature type="compositionally biased region" description="Basic and acidic residues" evidence="9">
    <location>
        <begin position="136"/>
        <end position="152"/>
    </location>
</feature>
<proteinExistence type="inferred from homology"/>
<evidence type="ECO:0000259" key="10">
    <source>
        <dbReference type="PROSITE" id="PS50071"/>
    </source>
</evidence>
<dbReference type="GO" id="GO:0048598">
    <property type="term" value="P:embryonic morphogenesis"/>
    <property type="evidence" value="ECO:0007669"/>
    <property type="project" value="TreeGrafter"/>
</dbReference>
<evidence type="ECO:0000313" key="12">
    <source>
        <dbReference type="Proteomes" id="UP000494165"/>
    </source>
</evidence>
<dbReference type="InterPro" id="IPR009057">
    <property type="entry name" value="Homeodomain-like_sf"/>
</dbReference>
<dbReference type="AlphaFoldDB" id="A0A8S1CX58"/>
<comment type="caution">
    <text evidence="11">The sequence shown here is derived from an EMBL/GenBank/DDBJ whole genome shotgun (WGS) entry which is preliminary data.</text>
</comment>
<keyword evidence="12" id="KW-1185">Reference proteome</keyword>
<dbReference type="InterPro" id="IPR050674">
    <property type="entry name" value="Msh_Homeobox_Regulators"/>
</dbReference>
<dbReference type="OrthoDB" id="1867783at2759"/>
<dbReference type="SUPFAM" id="SSF46689">
    <property type="entry name" value="Homeodomain-like"/>
    <property type="match status" value="1"/>
</dbReference>
<dbReference type="Gene3D" id="1.10.10.60">
    <property type="entry name" value="Homeodomain-like"/>
    <property type="match status" value="1"/>
</dbReference>
<evidence type="ECO:0000256" key="5">
    <source>
        <dbReference type="ARBA" id="ARBA00023242"/>
    </source>
</evidence>
<keyword evidence="4 7" id="KW-0371">Homeobox</keyword>
<dbReference type="GO" id="GO:0000981">
    <property type="term" value="F:DNA-binding transcription factor activity, RNA polymerase II-specific"/>
    <property type="evidence" value="ECO:0007669"/>
    <property type="project" value="InterPro"/>
</dbReference>
<organism evidence="11 12">
    <name type="scientific">Cloeon dipterum</name>
    <dbReference type="NCBI Taxonomy" id="197152"/>
    <lineage>
        <taxon>Eukaryota</taxon>
        <taxon>Metazoa</taxon>
        <taxon>Ecdysozoa</taxon>
        <taxon>Arthropoda</taxon>
        <taxon>Hexapoda</taxon>
        <taxon>Insecta</taxon>
        <taxon>Pterygota</taxon>
        <taxon>Palaeoptera</taxon>
        <taxon>Ephemeroptera</taxon>
        <taxon>Pisciforma</taxon>
        <taxon>Baetidae</taxon>
        <taxon>Cloeon</taxon>
    </lineage>
</organism>
<dbReference type="SMART" id="SM00389">
    <property type="entry name" value="HOX"/>
    <property type="match status" value="1"/>
</dbReference>
<feature type="region of interest" description="Disordered" evidence="9">
    <location>
        <begin position="19"/>
        <end position="51"/>
    </location>
</feature>
<keyword evidence="3 7" id="KW-0238">DNA-binding</keyword>
<feature type="compositionally biased region" description="Acidic residues" evidence="9">
    <location>
        <begin position="27"/>
        <end position="39"/>
    </location>
</feature>
<dbReference type="PANTHER" id="PTHR24338">
    <property type="entry name" value="HOMEOBOX PROTEIN MSX"/>
    <property type="match status" value="1"/>
</dbReference>
<dbReference type="Proteomes" id="UP000494165">
    <property type="component" value="Unassembled WGS sequence"/>
</dbReference>
<evidence type="ECO:0000256" key="3">
    <source>
        <dbReference type="ARBA" id="ARBA00023125"/>
    </source>
</evidence>
<accession>A0A8S1CX58</accession>
<dbReference type="PANTHER" id="PTHR24338:SF0">
    <property type="entry name" value="MUSCLE SEGMENTATION HOMEOBOX"/>
    <property type="match status" value="1"/>
</dbReference>
<feature type="DNA-binding region" description="Homeobox" evidence="7">
    <location>
        <begin position="81"/>
        <end position="140"/>
    </location>
</feature>
<feature type="domain" description="Homeobox" evidence="10">
    <location>
        <begin position="79"/>
        <end position="139"/>
    </location>
</feature>
<name>A0A8S1CX58_9INSE</name>
<dbReference type="Pfam" id="PF00046">
    <property type="entry name" value="Homeodomain"/>
    <property type="match status" value="1"/>
</dbReference>
<evidence type="ECO:0000256" key="9">
    <source>
        <dbReference type="SAM" id="MobiDB-lite"/>
    </source>
</evidence>
<feature type="compositionally biased region" description="Basic residues" evidence="9">
    <location>
        <begin position="64"/>
        <end position="82"/>
    </location>
</feature>
<dbReference type="InterPro" id="IPR017970">
    <property type="entry name" value="Homeobox_CS"/>
</dbReference>
<keyword evidence="5 7" id="KW-0539">Nucleus</keyword>
<dbReference type="GO" id="GO:0005634">
    <property type="term" value="C:nucleus"/>
    <property type="evidence" value="ECO:0007669"/>
    <property type="project" value="UniProtKB-SubCell"/>
</dbReference>
<keyword evidence="2" id="KW-0217">Developmental protein</keyword>
<evidence type="ECO:0000256" key="6">
    <source>
        <dbReference type="ARBA" id="ARBA00038425"/>
    </source>
</evidence>
<dbReference type="PROSITE" id="PS50071">
    <property type="entry name" value="HOMEOBOX_2"/>
    <property type="match status" value="1"/>
</dbReference>
<evidence type="ECO:0000256" key="8">
    <source>
        <dbReference type="RuleBase" id="RU000682"/>
    </source>
</evidence>
<feature type="region of interest" description="Disordered" evidence="9">
    <location>
        <begin position="133"/>
        <end position="162"/>
    </location>
</feature>
<protein>
    <recommendedName>
        <fullName evidence="10">Homeobox domain-containing protein</fullName>
    </recommendedName>
</protein>
<evidence type="ECO:0000256" key="2">
    <source>
        <dbReference type="ARBA" id="ARBA00022473"/>
    </source>
</evidence>
<dbReference type="CDD" id="cd00086">
    <property type="entry name" value="homeodomain"/>
    <property type="match status" value="1"/>
</dbReference>
<dbReference type="InterPro" id="IPR001356">
    <property type="entry name" value="HD"/>
</dbReference>
<comment type="similarity">
    <text evidence="6">Belongs to the Msh homeobox family.</text>
</comment>
<gene>
    <name evidence="11" type="ORF">CLODIP_2_CD11663</name>
</gene>
<evidence type="ECO:0000313" key="11">
    <source>
        <dbReference type="EMBL" id="CAB3373871.1"/>
    </source>
</evidence>
<comment type="subcellular location">
    <subcellularLocation>
        <location evidence="1 7 8">Nucleus</location>
    </subcellularLocation>
</comment>
<sequence>MERGTSRKTSDFSIARILGNLDASGTDGEDEDVVVDVEESSPPNSPPADSQRFEWLHCTRYRPPRLPRTRRKEGAQKRKLGRNPRIPFSSSQVSVLEKRFKHSQYLSSSDVAELANFLNLSETRVKIWFQNRRARERRDRETRQRLSSHEFGSDEEAAPQVNSSLSRTSVHIVSSTQSAFVPVPRHVHLLSISPNTPLTAHIQENPAS</sequence>
<dbReference type="PROSITE" id="PS00027">
    <property type="entry name" value="HOMEOBOX_1"/>
    <property type="match status" value="1"/>
</dbReference>
<evidence type="ECO:0000256" key="1">
    <source>
        <dbReference type="ARBA" id="ARBA00004123"/>
    </source>
</evidence>
<dbReference type="GO" id="GO:0000977">
    <property type="term" value="F:RNA polymerase II transcription regulatory region sequence-specific DNA binding"/>
    <property type="evidence" value="ECO:0007669"/>
    <property type="project" value="TreeGrafter"/>
</dbReference>
<reference evidence="11 12" key="1">
    <citation type="submission" date="2020-04" db="EMBL/GenBank/DDBJ databases">
        <authorList>
            <person name="Alioto T."/>
            <person name="Alioto T."/>
            <person name="Gomez Garrido J."/>
        </authorList>
    </citation>
    <scope>NUCLEOTIDE SEQUENCE [LARGE SCALE GENOMIC DNA]</scope>
</reference>